<accession>R9ZWE8</accession>
<dbReference type="Gene3D" id="2.60.40.2810">
    <property type="match status" value="1"/>
</dbReference>
<reference evidence="1 2" key="1">
    <citation type="journal article" date="2013" name="Proc. Natl. Acad. Sci. U.S.A.">
        <title>Twelve previously unknown phage genera are ubiquitous in global oceans.</title>
        <authorList>
            <person name="Holmfeldt K."/>
            <person name="Solonenko N."/>
            <person name="Shah M."/>
            <person name="Corrier K."/>
            <person name="Riemann L."/>
            <person name="Verberkmoes N.C."/>
            <person name="Sullivan M.B."/>
        </authorList>
    </citation>
    <scope>NUCLEOTIDE SEQUENCE [LARGE SCALE GENOMIC DNA]</scope>
    <source>
        <strain evidence="1">Phi19:3</strain>
    </source>
</reference>
<gene>
    <name evidence="1" type="ORF">Phi19:3_gp120</name>
</gene>
<dbReference type="RefSeq" id="YP_008240905.1">
    <property type="nucleotide sequence ID" value="NC_021789.1"/>
</dbReference>
<dbReference type="GeneID" id="16881045"/>
<name>R9ZWE8_9CAUD</name>
<protein>
    <submittedName>
        <fullName evidence="1">Structural protein</fullName>
    </submittedName>
</protein>
<dbReference type="Pfam" id="PF17963">
    <property type="entry name" value="Big_9"/>
    <property type="match status" value="1"/>
</dbReference>
<reference evidence="2" key="2">
    <citation type="submission" date="2013-03" db="EMBL/GenBank/DDBJ databases">
        <title>The Cellulophaga phages: a novel, diverse, and globally ubiquitous model system.</title>
        <authorList>
            <person name="Holmfeldt K."/>
            <person name="Solonenko N."/>
            <person name="Shah M."/>
            <person name="Corrier K."/>
            <person name="Riemann L."/>
            <person name="VerBerkmoes N.C."/>
            <person name="Sullivan M.B."/>
        </authorList>
    </citation>
    <scope>NUCLEOTIDE SEQUENCE [LARGE SCALE GENOMIC DNA]</scope>
</reference>
<organism evidence="1 2">
    <name type="scientific">Cellulophaga phage phi19:3</name>
    <dbReference type="NCBI Taxonomy" id="1327971"/>
    <lineage>
        <taxon>Viruses</taxon>
        <taxon>Duplodnaviria</taxon>
        <taxon>Heunggongvirae</taxon>
        <taxon>Uroviricota</taxon>
        <taxon>Caudoviricetes</taxon>
        <taxon>Pachyviridae</taxon>
        <taxon>Baltivirus</taxon>
        <taxon>Baltivirus phi19tres</taxon>
    </lineage>
</organism>
<evidence type="ECO:0000313" key="2">
    <source>
        <dbReference type="Proteomes" id="UP000014731"/>
    </source>
</evidence>
<evidence type="ECO:0000313" key="1">
    <source>
        <dbReference type="EMBL" id="AGO47524.1"/>
    </source>
</evidence>
<proteinExistence type="predicted"/>
<dbReference type="KEGG" id="vg:16881045"/>
<dbReference type="Proteomes" id="UP000014731">
    <property type="component" value="Segment"/>
</dbReference>
<keyword evidence="2" id="KW-1185">Reference proteome</keyword>
<dbReference type="EMBL" id="KC821608">
    <property type="protein sequence ID" value="AGO47524.1"/>
    <property type="molecule type" value="Genomic_DNA"/>
</dbReference>
<sequence>MKKSFVNGRMNLDIDNRLLEDGDYREATNIEVVNSEGSDVGAIENSLSNKKLTSIDFGSNPIEIGKYEDEFRDNLYWFVKSDTGTFLIEWDETNKVSSTVLKDTRTEDVDRVLNIKEDFLITGIVKVLSEDPEKDLLMWTDNNMNICCINISRAKTWGENNFEEEDIFLIKKQPKFAPKITPTYSSEESNYLEEIFMSFGYRYKYLDGERSAVSTYSNYNFNPGKFKMDYQSMENIGMVNAFNAARITFDTGPKQVTDIEIISKQSNSNNLYLITSFNKEEEGWADDVDKNYVFSNNKIYQILAEKELYRTFDNVPRKAKALTLTENIPTIGNYVEGYDIVDEDDNSIKMDYTIDVKSNDVSGEELSNSIGATETTFTFTIPTTIELNQNTRLIFNLDLGNSLYDGEYLDTLEYILTEDFDNAAGLAANDDFKFFIGTILTAKFITEYDIDVDDAWTLSSNIPFSVSGSTTTTITIKAITLVYTVDDTPNDPGDNPTNTHTENLLFKFNSGSSAFFSNVETVSSCKTNREYEVGIIYQDKWGRKSTVLTSLNNTIYIPQELSTLQNKLLININHNAPYWADSYKLVVKSDALQYQTIYATVYYPDGVYRWVKLEGANRDKVNEGDTLIVKSDLNGPITSLLKTRVLEVVNKDKDFIEGNTDSEDNDIIEESGLYMKIKPSGYDMSYSENAIINIDQVRSAGKNRQEKFINENILEAFFGDEAKRTAWKNSTDNNDLKKPAVVIKDFNSYSEDGTFENAIEIVAGSKINIFLKVAEDGNGPDFNKEYIVASTYDNIKDWWEEEVVDLGSVDDEFDINFEEVGGEVRILIQGDNTGSPASKKQSVLTVVIDAILVEGLVVFETETKQSEDFKFYETEQTFEIIDGKHQGNSQNQTSSLPAIIDLDFFNCYVQGNGVESFRIKDAANSNFLNIDLKPTATSIEKYKETRRFADLTYGEGYVEETNMNGLNVFNTSQLNFKLLEKQNGPIQFLFTRDRNIVVWQGDKAGYVLFGRDLLTMANGDTVISGTPEILGEYVPYQGENGCGENPESIAWDSYRFYYVNPKMGTPIRLSIDGTSEINYGMVNFFRELFINNPSSKKLGGYDPYHKKYVLSTEDEDLTVFNAYCGNTITKDITEAFTYILNLNNLSGEVSLNYNITSGNATIQAVFDNDISVLSNVTGSGVLTFDRDNLNVDTATITVTPITDSATIQLTNNCPVGSAMKLITIVTNDEGDIGDTIINRFKKASGTYYGGTHYFELAPVSEFTVESGTEGVGKFPSSGETITLQSFKDTLSTAFFNEAQLNRLGYLVSSTLYTQAQINTILAAANYLSITKNIVSANSETNTGSFVFNRPNSNENLYLIFDYEDKNEAPIAVADSVSVNKGDSVIINVLDNDSDPDGDDLTVIIVTQPLYGTAVLNANGTITYSHNGSDNLTDIITYKVNDGNEDSNTVSVDISVGVDCSAGITASGGIGIYEAIIVLGTGLGSSGISYNAYSIPDRFQIEYDGVIVADSKFVGSGITGDPSTYNVNGNNILGTHEDLPVYGFNGVGFDVTGENRTVTVVQNDIANGTTEPRGGVGSITFNKTTATPTTMKIIITAPIGSTSWNLSGICPSNV</sequence>